<dbReference type="InterPro" id="IPR011991">
    <property type="entry name" value="ArsR-like_HTH"/>
</dbReference>
<dbReference type="InterPro" id="IPR052509">
    <property type="entry name" value="Metal_resp_DNA-bind_regulator"/>
</dbReference>
<feature type="domain" description="Transcription regulator PadR N-terminal" evidence="2">
    <location>
        <begin position="21"/>
        <end position="80"/>
    </location>
</feature>
<name>A0AAU7M9W0_9ACTN</name>
<dbReference type="PANTHER" id="PTHR33169">
    <property type="entry name" value="PADR-FAMILY TRANSCRIPTIONAL REGULATOR"/>
    <property type="match status" value="1"/>
</dbReference>
<dbReference type="Pfam" id="PF03551">
    <property type="entry name" value="PadR"/>
    <property type="match status" value="1"/>
</dbReference>
<evidence type="ECO:0000259" key="2">
    <source>
        <dbReference type="Pfam" id="PF03551"/>
    </source>
</evidence>
<dbReference type="EMBL" id="CP159342">
    <property type="protein sequence ID" value="XCH74805.1"/>
    <property type="molecule type" value="Genomic_DNA"/>
</dbReference>
<organism evidence="3">
    <name type="scientific">Micromonospora sp. CCTCC AA 2012012</name>
    <dbReference type="NCBI Taxonomy" id="3111921"/>
    <lineage>
        <taxon>Bacteria</taxon>
        <taxon>Bacillati</taxon>
        <taxon>Actinomycetota</taxon>
        <taxon>Actinomycetes</taxon>
        <taxon>Micromonosporales</taxon>
        <taxon>Micromonosporaceae</taxon>
        <taxon>Micromonospora</taxon>
    </lineage>
</organism>
<feature type="region of interest" description="Disordered" evidence="1">
    <location>
        <begin position="90"/>
        <end position="110"/>
    </location>
</feature>
<sequence>MRMTVPVAKVLSALLADPDSERYGLDLMKLTGLPSGTLYPVLQRLREAGWLTADWEEVEPTAVGRPARRYYRLTAQGVRDARQALAELRALDPGGRPAPGGVAPKGAPAW</sequence>
<evidence type="ECO:0000313" key="4">
    <source>
        <dbReference type="EMBL" id="XCH74805.1"/>
    </source>
</evidence>
<evidence type="ECO:0000313" key="3">
    <source>
        <dbReference type="EMBL" id="XBP94106.1"/>
    </source>
</evidence>
<dbReference type="InterPro" id="IPR036388">
    <property type="entry name" value="WH-like_DNA-bd_sf"/>
</dbReference>
<dbReference type="InterPro" id="IPR036390">
    <property type="entry name" value="WH_DNA-bd_sf"/>
</dbReference>
<dbReference type="PANTHER" id="PTHR33169:SF14">
    <property type="entry name" value="TRANSCRIPTIONAL REGULATOR RV3488"/>
    <property type="match status" value="1"/>
</dbReference>
<dbReference type="EMBL" id="CP157762">
    <property type="protein sequence ID" value="XBP94106.1"/>
    <property type="molecule type" value="Genomic_DNA"/>
</dbReference>
<dbReference type="RefSeq" id="WP_350933810.1">
    <property type="nucleotide sequence ID" value="NZ_CP157762.1"/>
</dbReference>
<dbReference type="AlphaFoldDB" id="A0AAU7M9W0"/>
<proteinExistence type="predicted"/>
<feature type="compositionally biased region" description="Low complexity" evidence="1">
    <location>
        <begin position="93"/>
        <end position="110"/>
    </location>
</feature>
<dbReference type="SUPFAM" id="SSF46785">
    <property type="entry name" value="Winged helix' DNA-binding domain"/>
    <property type="match status" value="1"/>
</dbReference>
<dbReference type="Gene3D" id="1.10.10.10">
    <property type="entry name" value="Winged helix-like DNA-binding domain superfamily/Winged helix DNA-binding domain"/>
    <property type="match status" value="1"/>
</dbReference>
<accession>A0AAU7M9W0</accession>
<dbReference type="InterPro" id="IPR005149">
    <property type="entry name" value="Tscrpt_reg_PadR_N"/>
</dbReference>
<reference evidence="3" key="1">
    <citation type="submission" date="2024-01" db="EMBL/GenBank/DDBJ databases">
        <title>The genome sequence of Micromonospora mangrovi CCTCC AA 2012012.</title>
        <authorList>
            <person name="Gao J."/>
        </authorList>
    </citation>
    <scope>NUCLEOTIDE SEQUENCE</scope>
    <source>
        <strain evidence="3">CCTCC AA 2012012</strain>
    </source>
</reference>
<protein>
    <submittedName>
        <fullName evidence="3">PadR family transcriptional regulator</fullName>
    </submittedName>
</protein>
<dbReference type="CDD" id="cd00090">
    <property type="entry name" value="HTH_ARSR"/>
    <property type="match status" value="1"/>
</dbReference>
<reference evidence="4" key="2">
    <citation type="submission" date="2024-06" db="EMBL/GenBank/DDBJ databases">
        <title>Micromonospora mangrovi CCTCC AA 2012012 genome sequences.</title>
        <authorList>
            <person name="Gao J."/>
        </authorList>
    </citation>
    <scope>NUCLEOTIDE SEQUENCE</scope>
    <source>
        <strain evidence="4">CCTCC AA 2012012</strain>
    </source>
</reference>
<evidence type="ECO:0000256" key="1">
    <source>
        <dbReference type="SAM" id="MobiDB-lite"/>
    </source>
</evidence>
<gene>
    <name evidence="4" type="ORF">ABUL08_01445</name>
    <name evidence="3" type="ORF">VK199_01440</name>
</gene>